<proteinExistence type="predicted"/>
<dbReference type="InterPro" id="IPR011200">
    <property type="entry name" value="UCP012608"/>
</dbReference>
<sequence>MTAHFEGSNELSRQASIARTLGSPFVAAVLEAGERQLASAPRTATLIQSWPGDRAAAALGMRFNAAIHALARRGRHHALSSLYRHQHHDFDGALAAAMAAEDEFIATWMRHPPQTNEVCRAGAIMAALAVAQDTFGLPFELLELGSSAGLNLNLAHYGYHLGGVAAGAPDSPVRIDPEWHGPPPPASGVQVLAARGVDLSPLDTSDEATRERLLSFVFADQPSRAERLRAALTIARRHPPRVDRANALTWLTERLNEPQPSGRCRAVFHSMLLQYLTVDERLAVERTVVAAGERADIERPLVRISFEWTEAREEVQLRLTCWPSGESRLLAICHPYGAWIDWRLGRSEPLQPAA</sequence>
<reference evidence="1 2" key="1">
    <citation type="submission" date="2023-08" db="EMBL/GenBank/DDBJ databases">
        <title>genomic of DY56.</title>
        <authorList>
            <person name="Wang Y."/>
        </authorList>
    </citation>
    <scope>NUCLEOTIDE SEQUENCE [LARGE SCALE GENOMIC DNA]</scope>
    <source>
        <strain evidence="1 2">DY56-A-20</strain>
    </source>
</reference>
<evidence type="ECO:0000313" key="2">
    <source>
        <dbReference type="Proteomes" id="UP001235664"/>
    </source>
</evidence>
<dbReference type="RefSeq" id="WP_305930139.1">
    <property type="nucleotide sequence ID" value="NZ_JAVAIL010000003.1"/>
</dbReference>
<name>A0ABT9H9Q7_9SPHN</name>
<dbReference type="Pfam" id="PF10094">
    <property type="entry name" value="DUF2332"/>
    <property type="match status" value="1"/>
</dbReference>
<dbReference type="EMBL" id="JAVAIL010000003">
    <property type="protein sequence ID" value="MDP4539993.1"/>
    <property type="molecule type" value="Genomic_DNA"/>
</dbReference>
<accession>A0ABT9H9Q7</accession>
<comment type="caution">
    <text evidence="1">The sequence shown here is derived from an EMBL/GenBank/DDBJ whole genome shotgun (WGS) entry which is preliminary data.</text>
</comment>
<dbReference type="PIRSF" id="PIRSF012608">
    <property type="entry name" value="UCP012608"/>
    <property type="match status" value="1"/>
</dbReference>
<organism evidence="1 2">
    <name type="scientific">Qipengyuania benthica</name>
    <dbReference type="NCBI Taxonomy" id="3067651"/>
    <lineage>
        <taxon>Bacteria</taxon>
        <taxon>Pseudomonadati</taxon>
        <taxon>Pseudomonadota</taxon>
        <taxon>Alphaproteobacteria</taxon>
        <taxon>Sphingomonadales</taxon>
        <taxon>Erythrobacteraceae</taxon>
        <taxon>Qipengyuania</taxon>
    </lineage>
</organism>
<gene>
    <name evidence="1" type="ORF">Q9K01_10180</name>
</gene>
<keyword evidence="2" id="KW-1185">Reference proteome</keyword>
<dbReference type="Proteomes" id="UP001235664">
    <property type="component" value="Unassembled WGS sequence"/>
</dbReference>
<evidence type="ECO:0000313" key="1">
    <source>
        <dbReference type="EMBL" id="MDP4539993.1"/>
    </source>
</evidence>
<protein>
    <submittedName>
        <fullName evidence="1">DUF2332 family protein</fullName>
    </submittedName>
</protein>